<reference evidence="1 2" key="1">
    <citation type="submission" date="2019-05" db="EMBL/GenBank/DDBJ databases">
        <title>Another draft genome of Portunus trituberculatus and its Hox gene families provides insights of decapod evolution.</title>
        <authorList>
            <person name="Jeong J.-H."/>
            <person name="Song I."/>
            <person name="Kim S."/>
            <person name="Choi T."/>
            <person name="Kim D."/>
            <person name="Ryu S."/>
            <person name="Kim W."/>
        </authorList>
    </citation>
    <scope>NUCLEOTIDE SEQUENCE [LARGE SCALE GENOMIC DNA]</scope>
    <source>
        <tissue evidence="1">Muscle</tissue>
    </source>
</reference>
<evidence type="ECO:0000313" key="2">
    <source>
        <dbReference type="Proteomes" id="UP000324222"/>
    </source>
</evidence>
<protein>
    <submittedName>
        <fullName evidence="1">Uncharacterized protein</fullName>
    </submittedName>
</protein>
<dbReference type="EMBL" id="VSRR010000344">
    <property type="protein sequence ID" value="MPC14331.1"/>
    <property type="molecule type" value="Genomic_DNA"/>
</dbReference>
<evidence type="ECO:0000313" key="1">
    <source>
        <dbReference type="EMBL" id="MPC14331.1"/>
    </source>
</evidence>
<keyword evidence="2" id="KW-1185">Reference proteome</keyword>
<name>A0A5B7CZJ4_PORTR</name>
<dbReference type="AlphaFoldDB" id="A0A5B7CZJ4"/>
<sequence length="73" mass="8108">MDCHDKIPESVILLYLQLKKLSGLQTDRHNVLVHKRRLIGLSTCTSPSVSSRVKRIARAEGSVEHAVSTPSLM</sequence>
<comment type="caution">
    <text evidence="1">The sequence shown here is derived from an EMBL/GenBank/DDBJ whole genome shotgun (WGS) entry which is preliminary data.</text>
</comment>
<proteinExistence type="predicted"/>
<gene>
    <name evidence="1" type="ORF">E2C01_007096</name>
</gene>
<dbReference type="Proteomes" id="UP000324222">
    <property type="component" value="Unassembled WGS sequence"/>
</dbReference>
<organism evidence="1 2">
    <name type="scientific">Portunus trituberculatus</name>
    <name type="common">Swimming crab</name>
    <name type="synonym">Neptunus trituberculatus</name>
    <dbReference type="NCBI Taxonomy" id="210409"/>
    <lineage>
        <taxon>Eukaryota</taxon>
        <taxon>Metazoa</taxon>
        <taxon>Ecdysozoa</taxon>
        <taxon>Arthropoda</taxon>
        <taxon>Crustacea</taxon>
        <taxon>Multicrustacea</taxon>
        <taxon>Malacostraca</taxon>
        <taxon>Eumalacostraca</taxon>
        <taxon>Eucarida</taxon>
        <taxon>Decapoda</taxon>
        <taxon>Pleocyemata</taxon>
        <taxon>Brachyura</taxon>
        <taxon>Eubrachyura</taxon>
        <taxon>Portunoidea</taxon>
        <taxon>Portunidae</taxon>
        <taxon>Portuninae</taxon>
        <taxon>Portunus</taxon>
    </lineage>
</organism>
<accession>A0A5B7CZJ4</accession>